<evidence type="ECO:0000313" key="2">
    <source>
        <dbReference type="Proteomes" id="UP000264006"/>
    </source>
</evidence>
<dbReference type="AlphaFoldDB" id="A0A346XZ49"/>
<protein>
    <recommendedName>
        <fullName evidence="3">DUF4267 domain-containing protein</fullName>
    </recommendedName>
</protein>
<dbReference type="EMBL" id="CP031165">
    <property type="protein sequence ID" value="AXV07496.1"/>
    <property type="molecule type" value="Genomic_DNA"/>
</dbReference>
<name>A0A346XZ49_9ACTN</name>
<keyword evidence="2" id="KW-1185">Reference proteome</keyword>
<accession>A0A346XZ49</accession>
<reference evidence="1 2" key="1">
    <citation type="submission" date="2018-09" db="EMBL/GenBank/DDBJ databases">
        <title>Complete genome sequence of Euzebya sp. DY32-46 isolated from seawater of Pacific Ocean.</title>
        <authorList>
            <person name="Xu L."/>
            <person name="Wu Y.-H."/>
            <person name="Xu X.-W."/>
        </authorList>
    </citation>
    <scope>NUCLEOTIDE SEQUENCE [LARGE SCALE GENOMIC DNA]</scope>
    <source>
        <strain evidence="1 2">DY32-46</strain>
    </source>
</reference>
<dbReference type="Proteomes" id="UP000264006">
    <property type="component" value="Chromosome"/>
</dbReference>
<gene>
    <name evidence="1" type="ORF">DVS28_a2817</name>
</gene>
<sequence length="127" mass="12704">MQLPIDPLTISRLIAAGRIAIGVTAFARPTVGGAAFRSGQLPPEGVDGWRLAGARDIALGVGVFMAGRRAPGRMRGWVEAGALADAMDVVAFASSPGLRTAARVGGAAVAAGAAAVGVLAAREITRD</sequence>
<dbReference type="RefSeq" id="WP_164710522.1">
    <property type="nucleotide sequence ID" value="NZ_CAXIBR010000044.1"/>
</dbReference>
<dbReference type="KEGG" id="euz:DVS28_a2817"/>
<evidence type="ECO:0000313" key="1">
    <source>
        <dbReference type="EMBL" id="AXV07496.1"/>
    </source>
</evidence>
<organism evidence="1 2">
    <name type="scientific">Euzebya pacifica</name>
    <dbReference type="NCBI Taxonomy" id="1608957"/>
    <lineage>
        <taxon>Bacteria</taxon>
        <taxon>Bacillati</taxon>
        <taxon>Actinomycetota</taxon>
        <taxon>Nitriliruptoria</taxon>
        <taxon>Euzebyales</taxon>
    </lineage>
</organism>
<evidence type="ECO:0008006" key="3">
    <source>
        <dbReference type="Google" id="ProtNLM"/>
    </source>
</evidence>
<proteinExistence type="predicted"/>